<dbReference type="Proteomes" id="UP000683000">
    <property type="component" value="Unassembled WGS sequence"/>
</dbReference>
<keyword evidence="3" id="KW-1185">Reference proteome</keyword>
<comment type="caution">
    <text evidence="2">The sequence shown here is derived from an EMBL/GenBank/DDBJ whole genome shotgun (WGS) entry which is preliminary data.</text>
</comment>
<feature type="region of interest" description="Disordered" evidence="1">
    <location>
        <begin position="1"/>
        <end position="26"/>
    </location>
</feature>
<name>A0A8I2YT62_9AGAM</name>
<reference evidence="2" key="1">
    <citation type="submission" date="2021-03" db="EMBL/GenBank/DDBJ databases">
        <title>Evolutionary innovations through gain and loss of genes in the ectomycorrhizal Boletales.</title>
        <authorList>
            <person name="Wu G."/>
            <person name="Miyauchi S."/>
            <person name="Morin E."/>
            <person name="Yang Z.-L."/>
            <person name="Xu J."/>
            <person name="Martin F.M."/>
        </authorList>
    </citation>
    <scope>NUCLEOTIDE SEQUENCE</scope>
    <source>
        <strain evidence="2">BR01</strain>
    </source>
</reference>
<feature type="compositionally biased region" description="Basic and acidic residues" evidence="1">
    <location>
        <begin position="8"/>
        <end position="26"/>
    </location>
</feature>
<evidence type="ECO:0000313" key="3">
    <source>
        <dbReference type="Proteomes" id="UP000683000"/>
    </source>
</evidence>
<evidence type="ECO:0000256" key="1">
    <source>
        <dbReference type="SAM" id="MobiDB-lite"/>
    </source>
</evidence>
<dbReference type="EMBL" id="JAGFBS010000006">
    <property type="protein sequence ID" value="KAG6378834.1"/>
    <property type="molecule type" value="Genomic_DNA"/>
</dbReference>
<proteinExistence type="predicted"/>
<gene>
    <name evidence="2" type="ORF">JVT61DRAFT_13114</name>
</gene>
<protein>
    <submittedName>
        <fullName evidence="2">Uncharacterized protein</fullName>
    </submittedName>
</protein>
<sequence>MLRRQARERRQYIYEKSSEAQERQTYERKRQLKDALASGKPFPTELKKDARDIGKDLAFDEAQQGDDIAWHVSIGSSGPQSLPHISIMSTRAPV</sequence>
<dbReference type="AlphaFoldDB" id="A0A8I2YT62"/>
<evidence type="ECO:0000313" key="2">
    <source>
        <dbReference type="EMBL" id="KAG6378834.1"/>
    </source>
</evidence>
<accession>A0A8I2YT62</accession>
<dbReference type="OrthoDB" id="10253204at2759"/>
<organism evidence="2 3">
    <name type="scientific">Boletus reticuloceps</name>
    <dbReference type="NCBI Taxonomy" id="495285"/>
    <lineage>
        <taxon>Eukaryota</taxon>
        <taxon>Fungi</taxon>
        <taxon>Dikarya</taxon>
        <taxon>Basidiomycota</taxon>
        <taxon>Agaricomycotina</taxon>
        <taxon>Agaricomycetes</taxon>
        <taxon>Agaricomycetidae</taxon>
        <taxon>Boletales</taxon>
        <taxon>Boletineae</taxon>
        <taxon>Boletaceae</taxon>
        <taxon>Boletoideae</taxon>
        <taxon>Boletus</taxon>
    </lineage>
</organism>